<dbReference type="InterPro" id="IPR051685">
    <property type="entry name" value="Ycf3/AcsC/BcsC/TPR_MFPF"/>
</dbReference>
<evidence type="ECO:0000256" key="5">
    <source>
        <dbReference type="SAM" id="MobiDB-lite"/>
    </source>
</evidence>
<dbReference type="Pfam" id="PF14559">
    <property type="entry name" value="TPR_19"/>
    <property type="match status" value="1"/>
</dbReference>
<dbReference type="Gene3D" id="1.25.40.10">
    <property type="entry name" value="Tetratricopeptide repeat domain"/>
    <property type="match status" value="3"/>
</dbReference>
<reference evidence="7" key="1">
    <citation type="journal article" date="2024" name="Int. J. Syst. Evol. Microbiol.">
        <title>Polycladomyces zharkentensis sp. nov., a novel thermophilic cellulose- and starch-degrading member of the Bacillota from a geothermal aquifer in Kazakhstan.</title>
        <authorList>
            <person name="Mashzhan A."/>
            <person name="Kistaubayeva A."/>
            <person name="Javier-Lopez R."/>
            <person name="Bissenova U."/>
            <person name="Bissenbay A."/>
            <person name="Birkeland N.K."/>
        </authorList>
    </citation>
    <scope>NUCLEOTIDE SEQUENCE</scope>
    <source>
        <strain evidence="7">ZKZ2T</strain>
    </source>
</reference>
<keyword evidence="6" id="KW-0812">Transmembrane</keyword>
<evidence type="ECO:0000313" key="8">
    <source>
        <dbReference type="Proteomes" id="UP001177120"/>
    </source>
</evidence>
<dbReference type="InterPro" id="IPR011009">
    <property type="entry name" value="Kinase-like_dom_sf"/>
</dbReference>
<feature type="region of interest" description="Disordered" evidence="5">
    <location>
        <begin position="651"/>
        <end position="674"/>
    </location>
</feature>
<evidence type="ECO:0000256" key="6">
    <source>
        <dbReference type="SAM" id="Phobius"/>
    </source>
</evidence>
<dbReference type="Proteomes" id="UP001177120">
    <property type="component" value="Unassembled WGS sequence"/>
</dbReference>
<proteinExistence type="predicted"/>
<dbReference type="InterPro" id="IPR019734">
    <property type="entry name" value="TPR_rpt"/>
</dbReference>
<dbReference type="SUPFAM" id="SSF56112">
    <property type="entry name" value="Protein kinase-like (PK-like)"/>
    <property type="match status" value="1"/>
</dbReference>
<organism evidence="7 8">
    <name type="scientific">Polycladomyces zharkentensis</name>
    <dbReference type="NCBI Taxonomy" id="2807616"/>
    <lineage>
        <taxon>Bacteria</taxon>
        <taxon>Bacillati</taxon>
        <taxon>Bacillota</taxon>
        <taxon>Bacilli</taxon>
        <taxon>Bacillales</taxon>
        <taxon>Thermoactinomycetaceae</taxon>
        <taxon>Polycladomyces</taxon>
    </lineage>
</organism>
<feature type="coiled-coil region" evidence="4">
    <location>
        <begin position="542"/>
        <end position="576"/>
    </location>
</feature>
<feature type="transmembrane region" description="Helical" evidence="6">
    <location>
        <begin position="306"/>
        <end position="328"/>
    </location>
</feature>
<accession>A0ABS2WI80</accession>
<evidence type="ECO:0000313" key="7">
    <source>
        <dbReference type="EMBL" id="MBN2909221.1"/>
    </source>
</evidence>
<feature type="compositionally biased region" description="Polar residues" evidence="5">
    <location>
        <begin position="240"/>
        <end position="280"/>
    </location>
</feature>
<dbReference type="PROSITE" id="PS50005">
    <property type="entry name" value="TPR"/>
    <property type="match status" value="2"/>
</dbReference>
<keyword evidence="4" id="KW-0175">Coiled coil</keyword>
<evidence type="ECO:0000256" key="3">
    <source>
        <dbReference type="PROSITE-ProRule" id="PRU00339"/>
    </source>
</evidence>
<protein>
    <submittedName>
        <fullName evidence="7">Tetratricopeptide repeat protein</fullName>
    </submittedName>
</protein>
<comment type="caution">
    <text evidence="7">The sequence shown here is derived from an EMBL/GenBank/DDBJ whole genome shotgun (WGS) entry which is preliminary data.</text>
</comment>
<name>A0ABS2WI80_9BACL</name>
<feature type="region of interest" description="Disordered" evidence="5">
    <location>
        <begin position="232"/>
        <end position="296"/>
    </location>
</feature>
<keyword evidence="6" id="KW-1133">Transmembrane helix</keyword>
<evidence type="ECO:0000256" key="2">
    <source>
        <dbReference type="ARBA" id="ARBA00022803"/>
    </source>
</evidence>
<dbReference type="Pfam" id="PF13432">
    <property type="entry name" value="TPR_16"/>
    <property type="match status" value="1"/>
</dbReference>
<keyword evidence="6" id="KW-0472">Membrane</keyword>
<dbReference type="PANTHER" id="PTHR44943">
    <property type="entry name" value="CELLULOSE SYNTHASE OPERON PROTEIN C"/>
    <property type="match status" value="1"/>
</dbReference>
<dbReference type="SMART" id="SM00028">
    <property type="entry name" value="TPR"/>
    <property type="match status" value="6"/>
</dbReference>
<evidence type="ECO:0000256" key="4">
    <source>
        <dbReference type="SAM" id="Coils"/>
    </source>
</evidence>
<feature type="repeat" description="TPR" evidence="3">
    <location>
        <begin position="578"/>
        <end position="611"/>
    </location>
</feature>
<keyword evidence="1" id="KW-0677">Repeat</keyword>
<dbReference type="RefSeq" id="WP_205494051.1">
    <property type="nucleotide sequence ID" value="NZ_JAFHAP010000007.1"/>
</dbReference>
<dbReference type="InterPro" id="IPR011990">
    <property type="entry name" value="TPR-like_helical_dom_sf"/>
</dbReference>
<dbReference type="SUPFAM" id="SSF48452">
    <property type="entry name" value="TPR-like"/>
    <property type="match status" value="2"/>
</dbReference>
<dbReference type="PANTHER" id="PTHR44943:SF4">
    <property type="entry name" value="TPR REPEAT-CONTAINING PROTEIN MJ0798"/>
    <property type="match status" value="1"/>
</dbReference>
<keyword evidence="8" id="KW-1185">Reference proteome</keyword>
<dbReference type="EMBL" id="JAFHAP010000007">
    <property type="protein sequence ID" value="MBN2909221.1"/>
    <property type="molecule type" value="Genomic_DNA"/>
</dbReference>
<gene>
    <name evidence="7" type="ORF">JQC72_06755</name>
</gene>
<sequence length="674" mass="75559">MMDMKRQGETIRGCYEVIHAFPFVEGVLYYVSAPASPGRSTRFVHGLNARLLPPLAKVERLLDRDDTVFFPVQEVFIEDGVLYQVYRRVEGDLLAHRLAQGRMPFADAADLLKKLLMQMRRMAESGQMAVIHPLNIIITPQREPRLLYGGPADLLPRFGGWTEREAMRDWACLSFHVLTGRPYTEGEPVNGWTQSTPGIPGVWVDLVTRALSADPSARPNLMEAWDALSRQDEEFVAGSQAPQPTTVTNSPDPHSSETAGATGRWSTPAQTPLSTEPSSSFREEAAVGSDTEPPRMPLWKRGPFRMALMSAAALIVVTVLGYTAFALFGSSSDSPDDQALAKALGREIDPDPKQATLYYHQSTAAYDRKQYDQAIGLAKQAIAAAPDVKEYYLHLANLYGVVEDYTSGKRLLSLAAARFRDATVYDAWAVHAYRAGDLPQAKSAIDQAVKMNTANDRFLYHQGRIYGAMGDYAKAVTQLQYAIYQNKDVSLYHHDRAVFLGKMGQIDPAIEEVRDAIRLNKRNERYRITLGTLYLQKRERVARDQTMAAEEKQKEMKELAKKAAEQFDRAQELKKRFAQAYYYESIAQYYAGNFKRALKSAESAIRIDPRQAWYHYQKGVVLMAMNQPVDAIKWLQKAAKIDPTNKLVKRAMEKAQKMPQSKPASKPAGGKKSS</sequence>
<keyword evidence="2 3" id="KW-0802">TPR repeat</keyword>
<feature type="repeat" description="TPR" evidence="3">
    <location>
        <begin position="612"/>
        <end position="645"/>
    </location>
</feature>
<evidence type="ECO:0000256" key="1">
    <source>
        <dbReference type="ARBA" id="ARBA00022737"/>
    </source>
</evidence>